<dbReference type="EMBL" id="UOFD01000006">
    <property type="protein sequence ID" value="VAW50145.1"/>
    <property type="molecule type" value="Genomic_DNA"/>
</dbReference>
<dbReference type="SUPFAM" id="SSF117074">
    <property type="entry name" value="Hypothetical protein PA1324"/>
    <property type="match status" value="2"/>
</dbReference>
<proteinExistence type="predicted"/>
<protein>
    <submittedName>
        <fullName evidence="2">Conserved repeat domain protein</fullName>
    </submittedName>
</protein>
<feature type="non-terminal residue" evidence="2">
    <location>
        <position position="1"/>
    </location>
</feature>
<sequence length="1525" mass="159070">DLMFANVTRINGSQTWTPVNIGVVTDNLIIADLTNGIDIPANEQVEIDITVVLRDTSPQNIAGVTFSNAASYTFNSVNGDDATVSNGLGNTTPVMTIVEPELTMDKRGPAGMVSFLAPIPYTLVVENIGTGPAFDTTIIDRLPAVPDNAPLVGGTCDTTPINIIANIFENDESTLVQALIQGTHYTATYTAAPTCELVITTITDSADPVSAEINATQKLIVTYEATLNVGTQSGALLTNIAGVTQWFSLDTAGAGATGETRTYTRAITNGTPVVIDHEDAFTVTVDAPVLDVQKTVLNVTTGQNPGSAAVPTNVLRYTITINNGGVIAASAVTLSDAIPANASYIADTVMLNGVPVGQPDGGVSPLVAGIDVSSADLTPPLPGVGNGVVSAGQTATVTFDVLLNAAIDSGTVILNQATADSPSTGPMLSDDPNLPGAADPTPTTITSAPAFLIQKVSQDITGDPNLLQPGDVLRYTLTVENIGSEDSINSLLSDQIPANTTYVANSTRLNTVAVADPVAGVSALAAGMLINAPEDTTAGVLRAAVNNVATITFDVRVNLTAVNGTIISNQGFFNGAGVGSGVFPQQPSDDPGTALVNDPTIDVVGNVAVIDALKTVVIQIDGNGNTIVDPGDTLRYTITTSNIGAMPATNIVLTDAVPANTTYVANSTTMNTLAVPDAGAGISPLIAGVAMSSSDLTPPLPAAGNGVLSPANSAIVIFDVVVNAGTVAGTIISNQGFVASNELPTEPTDADGNDGNGDQPTVVVVGNVQQLAITKQVLVIGGGAAEPGKELEYVVRVTNIGSATAVNAVITDDLDVPVAGQMTYVANSGLLNGLPAGINVVGSLITATIGNMPAAAIAELRFRVLLAASLNIGDTVENTAVASWDVPIQQVQATVAIDIGGTPGAASLNGQVWHDIDFSNDVGTGELLLQNYRVELYRSNTLLANIQTDSNGAFQFTGLPPNFAGGAATGAPYELRYIAPGATATTATLGTTNSAFTDGAQRITDIFAGSGITLQNLNLPRQINGIVYDSVLRVPIGGVRLTMINQSQSNQSVPGRCFDDPVHANQVTQVDGYYKFDLNFSDVSVCAENDEYVINVQPPADGFIGTTSVIIPPVVPITSAAFDVPNCPGSAADKIPATAQNCENSTSEIQPPPTIEPRTPGTDYNLKFLFNNVPSTDQIYNNHIAIDGELDAAVAITKVAGKLNVTRSDLVPYTITFNNTLGVPLFDVSIIDNFPAGFKYVAGSARVDGIEIEPQANGLFLTWPSISVGINETRVIKLLLIVGSGVGEGEYVNTARAINTFTGEAISGVASATVRVIPDPTFDCTDVIGKVFNDKNLNGYQDDGETGVPGAQVATAKGLRITTDKHGRFHITCAIVPNEVRGSNFIMKLDDRSLPSGYRVTTENPRVLRATRGKMLKFSFGTAIHRVVRLDLADGVFEKGTTDLRPQWRTRIGMLITELQKEGSVLRLSYLAENESEDEVDDRLEAIEEEISDRWQDLDCCYRLTIETEVFWRKGSPSAGREFKE</sequence>
<dbReference type="Pfam" id="PF01345">
    <property type="entry name" value="DUF11"/>
    <property type="match status" value="1"/>
</dbReference>
<accession>A0A3B0W2S7</accession>
<dbReference type="InterPro" id="IPR051172">
    <property type="entry name" value="Chlamydia_OmcB"/>
</dbReference>
<gene>
    <name evidence="2" type="ORF">MNBD_GAMMA06-1696</name>
</gene>
<organism evidence="2">
    <name type="scientific">hydrothermal vent metagenome</name>
    <dbReference type="NCBI Taxonomy" id="652676"/>
    <lineage>
        <taxon>unclassified sequences</taxon>
        <taxon>metagenomes</taxon>
        <taxon>ecological metagenomes</taxon>
    </lineage>
</organism>
<dbReference type="Gene3D" id="2.60.40.10">
    <property type="entry name" value="Immunoglobulins"/>
    <property type="match status" value="2"/>
</dbReference>
<dbReference type="InterPro" id="IPR001434">
    <property type="entry name" value="OmcB-like_DUF11"/>
</dbReference>
<dbReference type="InterPro" id="IPR047589">
    <property type="entry name" value="DUF11_rpt"/>
</dbReference>
<evidence type="ECO:0000259" key="1">
    <source>
        <dbReference type="Pfam" id="PF01345"/>
    </source>
</evidence>
<dbReference type="InterPro" id="IPR013783">
    <property type="entry name" value="Ig-like_fold"/>
</dbReference>
<dbReference type="PANTHER" id="PTHR34819:SF3">
    <property type="entry name" value="CELL SURFACE PROTEIN"/>
    <property type="match status" value="1"/>
</dbReference>
<dbReference type="PANTHER" id="PTHR34819">
    <property type="entry name" value="LARGE CYSTEINE-RICH PERIPLASMIC PROTEIN OMCB"/>
    <property type="match status" value="1"/>
</dbReference>
<reference evidence="2" key="1">
    <citation type="submission" date="2018-06" db="EMBL/GenBank/DDBJ databases">
        <authorList>
            <person name="Zhirakovskaya E."/>
        </authorList>
    </citation>
    <scope>NUCLEOTIDE SEQUENCE</scope>
</reference>
<feature type="domain" description="DUF11" evidence="1">
    <location>
        <begin position="625"/>
        <end position="670"/>
    </location>
</feature>
<name>A0A3B0W2S7_9ZZZZ</name>
<evidence type="ECO:0000313" key="2">
    <source>
        <dbReference type="EMBL" id="VAW50145.1"/>
    </source>
</evidence>
<dbReference type="NCBIfam" id="TIGR01451">
    <property type="entry name" value="B_ant_repeat"/>
    <property type="match status" value="5"/>
</dbReference>